<protein>
    <submittedName>
        <fullName evidence="5">Histone RNA hairpin-binding protein</fullName>
    </submittedName>
</protein>
<dbReference type="InterPro" id="IPR038294">
    <property type="entry name" value="SLBP_RNA_bind_sf"/>
</dbReference>
<dbReference type="Gene3D" id="1.10.8.1120">
    <property type="entry name" value="Histone RNA hairpin-binding protein RNA-binding domain"/>
    <property type="match status" value="1"/>
</dbReference>
<feature type="compositionally biased region" description="Polar residues" evidence="3">
    <location>
        <begin position="325"/>
        <end position="334"/>
    </location>
</feature>
<feature type="compositionally biased region" description="Basic and acidic residues" evidence="3">
    <location>
        <begin position="108"/>
        <end position="149"/>
    </location>
</feature>
<feature type="compositionally biased region" description="Polar residues" evidence="3">
    <location>
        <begin position="269"/>
        <end position="281"/>
    </location>
</feature>
<evidence type="ECO:0000313" key="5">
    <source>
        <dbReference type="EMBL" id="OXA47001.1"/>
    </source>
</evidence>
<feature type="compositionally biased region" description="Low complexity" evidence="3">
    <location>
        <begin position="89"/>
        <end position="106"/>
    </location>
</feature>
<dbReference type="STRING" id="158441.A0A226DQP3"/>
<name>A0A226DQP3_FOLCA</name>
<feature type="region of interest" description="Disordered" evidence="3">
    <location>
        <begin position="197"/>
        <end position="217"/>
    </location>
</feature>
<proteinExistence type="inferred from homology"/>
<dbReference type="AlphaFoldDB" id="A0A226DQP3"/>
<feature type="compositionally biased region" description="Polar residues" evidence="3">
    <location>
        <begin position="153"/>
        <end position="164"/>
    </location>
</feature>
<dbReference type="Pfam" id="PF15247">
    <property type="entry name" value="SLBP_RNA_bind"/>
    <property type="match status" value="1"/>
</dbReference>
<organism evidence="5 6">
    <name type="scientific">Folsomia candida</name>
    <name type="common">Springtail</name>
    <dbReference type="NCBI Taxonomy" id="158441"/>
    <lineage>
        <taxon>Eukaryota</taxon>
        <taxon>Metazoa</taxon>
        <taxon>Ecdysozoa</taxon>
        <taxon>Arthropoda</taxon>
        <taxon>Hexapoda</taxon>
        <taxon>Collembola</taxon>
        <taxon>Entomobryomorpha</taxon>
        <taxon>Isotomoidea</taxon>
        <taxon>Isotomidae</taxon>
        <taxon>Proisotominae</taxon>
        <taxon>Folsomia</taxon>
    </lineage>
</organism>
<dbReference type="GO" id="GO:0006398">
    <property type="term" value="P:mRNA 3'-end processing by stem-loop binding and cleavage"/>
    <property type="evidence" value="ECO:0007669"/>
    <property type="project" value="TreeGrafter"/>
</dbReference>
<evidence type="ECO:0000256" key="2">
    <source>
        <dbReference type="ARBA" id="ARBA00022884"/>
    </source>
</evidence>
<feature type="compositionally biased region" description="Acidic residues" evidence="3">
    <location>
        <begin position="312"/>
        <end position="322"/>
    </location>
</feature>
<dbReference type="InterPro" id="IPR026502">
    <property type="entry name" value="SLBP1/SLBP2"/>
</dbReference>
<dbReference type="InterPro" id="IPR029344">
    <property type="entry name" value="SLBP_RNA_bind"/>
</dbReference>
<feature type="region of interest" description="Disordered" evidence="3">
    <location>
        <begin position="305"/>
        <end position="370"/>
    </location>
</feature>
<keyword evidence="6" id="KW-1185">Reference proteome</keyword>
<dbReference type="GO" id="GO:0051028">
    <property type="term" value="P:mRNA transport"/>
    <property type="evidence" value="ECO:0007669"/>
    <property type="project" value="TreeGrafter"/>
</dbReference>
<feature type="domain" description="Histone RNA hairpin-binding protein RNA-binding" evidence="4">
    <location>
        <begin position="173"/>
        <end position="239"/>
    </location>
</feature>
<comment type="similarity">
    <text evidence="1">Belongs to the SLBP family.</text>
</comment>
<feature type="compositionally biased region" description="Acidic residues" evidence="3">
    <location>
        <begin position="349"/>
        <end position="363"/>
    </location>
</feature>
<comment type="caution">
    <text evidence="5">The sequence shown here is derived from an EMBL/GenBank/DDBJ whole genome shotgun (WGS) entry which is preliminary data.</text>
</comment>
<dbReference type="GO" id="GO:0005737">
    <property type="term" value="C:cytoplasm"/>
    <property type="evidence" value="ECO:0007669"/>
    <property type="project" value="TreeGrafter"/>
</dbReference>
<feature type="region of interest" description="Disordered" evidence="3">
    <location>
        <begin position="1"/>
        <end position="172"/>
    </location>
</feature>
<dbReference type="PANTHER" id="PTHR17408:SF0">
    <property type="entry name" value="HISTONE RNA HAIRPIN-BINDING PROTEIN"/>
    <property type="match status" value="1"/>
</dbReference>
<sequence>MAPISSKTGSPMKTSSSLNVEEDVTKAKKSRLAISDVKTELPDYDSASEDDQEFPELKVKKEEEEDDNEEEFPSVATTKPAGRETLRATRSQTSSNKGSSSSLGTGDETTKRSGSIHDRLGDQTGRRGSIHDRLGERGSVHDRLGENTLKRPLSSTSMRSSNDSKPGFEVETDVTTLGRRQKQIEYGKNTPEYVHYAESVPRPDRKPFHPKTPNMHRKYSRRAWDGLVKQWRLNLHCWSQKAQDSGAELKMELGESAASLTPKEEGLNDSFTSESTNVETDSTSSSISAAFSVGVSFANQVLLKVEPKLEKDDDDDGIENDALDTTMTESSQQSQDKEGDDKLGTSWADEVEEEYYEGSDGGEGEIITPP</sequence>
<dbReference type="GO" id="GO:0071207">
    <property type="term" value="F:histone pre-mRNA stem-loop binding"/>
    <property type="evidence" value="ECO:0007669"/>
    <property type="project" value="TreeGrafter"/>
</dbReference>
<dbReference type="GO" id="GO:0007076">
    <property type="term" value="P:mitotic chromosome condensation"/>
    <property type="evidence" value="ECO:0007669"/>
    <property type="project" value="UniProtKB-ARBA"/>
</dbReference>
<dbReference type="GO" id="GO:0071204">
    <property type="term" value="C:histone pre-mRNA 3'end processing complex"/>
    <property type="evidence" value="ECO:0007669"/>
    <property type="project" value="TreeGrafter"/>
</dbReference>
<feature type="compositionally biased region" description="Acidic residues" evidence="3">
    <location>
        <begin position="63"/>
        <end position="72"/>
    </location>
</feature>
<evidence type="ECO:0000256" key="1">
    <source>
        <dbReference type="ARBA" id="ARBA00006151"/>
    </source>
</evidence>
<feature type="compositionally biased region" description="Polar residues" evidence="3">
    <location>
        <begin position="1"/>
        <end position="19"/>
    </location>
</feature>
<evidence type="ECO:0000256" key="3">
    <source>
        <dbReference type="SAM" id="MobiDB-lite"/>
    </source>
</evidence>
<dbReference type="OrthoDB" id="265795at2759"/>
<dbReference type="EMBL" id="LNIX01000014">
    <property type="protein sequence ID" value="OXA47001.1"/>
    <property type="molecule type" value="Genomic_DNA"/>
</dbReference>
<evidence type="ECO:0000313" key="6">
    <source>
        <dbReference type="Proteomes" id="UP000198287"/>
    </source>
</evidence>
<accession>A0A226DQP3</accession>
<feature type="region of interest" description="Disordered" evidence="3">
    <location>
        <begin position="258"/>
        <end position="283"/>
    </location>
</feature>
<dbReference type="FunFam" id="1.10.8.1120:FF:000001">
    <property type="entry name" value="Histone RNA hairpin-binding protein-like"/>
    <property type="match status" value="1"/>
</dbReference>
<keyword evidence="2" id="KW-0694">RNA-binding</keyword>
<reference evidence="5 6" key="1">
    <citation type="submission" date="2015-12" db="EMBL/GenBank/DDBJ databases">
        <title>The genome of Folsomia candida.</title>
        <authorList>
            <person name="Faddeeva A."/>
            <person name="Derks M.F."/>
            <person name="Anvar Y."/>
            <person name="Smit S."/>
            <person name="Van Straalen N."/>
            <person name="Roelofs D."/>
        </authorList>
    </citation>
    <scope>NUCLEOTIDE SEQUENCE [LARGE SCALE GENOMIC DNA]</scope>
    <source>
        <strain evidence="5 6">VU population</strain>
        <tissue evidence="5">Whole body</tissue>
    </source>
</reference>
<feature type="compositionally biased region" description="Acidic residues" evidence="3">
    <location>
        <begin position="42"/>
        <end position="54"/>
    </location>
</feature>
<evidence type="ECO:0000259" key="4">
    <source>
        <dbReference type="Pfam" id="PF15247"/>
    </source>
</evidence>
<dbReference type="PANTHER" id="PTHR17408">
    <property type="entry name" value="HISTONE RNA HAIRPIN-BINDING PROTEIN"/>
    <property type="match status" value="1"/>
</dbReference>
<dbReference type="GO" id="GO:0003729">
    <property type="term" value="F:mRNA binding"/>
    <property type="evidence" value="ECO:0007669"/>
    <property type="project" value="InterPro"/>
</dbReference>
<gene>
    <name evidence="5" type="ORF">Fcan01_18426</name>
</gene>
<dbReference type="Proteomes" id="UP000198287">
    <property type="component" value="Unassembled WGS sequence"/>
</dbReference>